<dbReference type="InterPro" id="IPR038765">
    <property type="entry name" value="Papain-like_cys_pep_sf"/>
</dbReference>
<dbReference type="FunFam" id="3.10.20.90:FF:000215">
    <property type="entry name" value="Ubiquitin carboxyl-terminal hydrolase 7, variant"/>
    <property type="match status" value="1"/>
</dbReference>
<protein>
    <recommendedName>
        <fullName evidence="4">ubiquitinyl hydrolase 1</fullName>
        <ecNumber evidence="4">3.4.19.12</ecNumber>
    </recommendedName>
</protein>
<evidence type="ECO:0000256" key="8">
    <source>
        <dbReference type="ARBA" id="ARBA00022807"/>
    </source>
</evidence>
<dbReference type="InterPro" id="IPR050164">
    <property type="entry name" value="Peptidase_C19"/>
</dbReference>
<dbReference type="GO" id="GO:0004843">
    <property type="term" value="F:cysteine-type deubiquitinase activity"/>
    <property type="evidence" value="ECO:0007669"/>
    <property type="project" value="UniProtKB-EC"/>
</dbReference>
<evidence type="ECO:0000256" key="9">
    <source>
        <dbReference type="ARBA" id="ARBA00023242"/>
    </source>
</evidence>
<dbReference type="GO" id="GO:0016579">
    <property type="term" value="P:protein deubiquitination"/>
    <property type="evidence" value="ECO:0007669"/>
    <property type="project" value="InterPro"/>
</dbReference>
<comment type="catalytic activity">
    <reaction evidence="1">
        <text>Thiol-dependent hydrolysis of ester, thioester, amide, peptide and isopeptide bonds formed by the C-terminal Gly of ubiquitin (a 76-residue protein attached to proteins as an intracellular targeting signal).</text>
        <dbReference type="EC" id="3.4.19.12"/>
    </reaction>
</comment>
<dbReference type="EC" id="3.4.19.12" evidence="4"/>
<evidence type="ECO:0000256" key="2">
    <source>
        <dbReference type="ARBA" id="ARBA00004123"/>
    </source>
</evidence>
<dbReference type="GO" id="GO:0140492">
    <property type="term" value="F:metal-dependent deubiquitinase activity"/>
    <property type="evidence" value="ECO:0007669"/>
    <property type="project" value="UniProtKB-ARBA"/>
</dbReference>
<dbReference type="Pfam" id="PF14533">
    <property type="entry name" value="USP7_C2"/>
    <property type="match status" value="1"/>
</dbReference>
<dbReference type="InterPro" id="IPR002083">
    <property type="entry name" value="MATH/TRAF_dom"/>
</dbReference>
<evidence type="ECO:0000256" key="5">
    <source>
        <dbReference type="ARBA" id="ARBA00022670"/>
    </source>
</evidence>
<dbReference type="GO" id="GO:0006508">
    <property type="term" value="P:proteolysis"/>
    <property type="evidence" value="ECO:0007669"/>
    <property type="project" value="UniProtKB-KW"/>
</dbReference>
<dbReference type="PROSITE" id="PS00973">
    <property type="entry name" value="USP_2"/>
    <property type="match status" value="1"/>
</dbReference>
<dbReference type="FunFam" id="3.90.70.10:FF:000005">
    <property type="entry name" value="Ubiquitin carboxyl-terminal hydrolase 7"/>
    <property type="match status" value="1"/>
</dbReference>
<dbReference type="Proteomes" id="UP000799118">
    <property type="component" value="Unassembled WGS sequence"/>
</dbReference>
<dbReference type="InterPro" id="IPR001394">
    <property type="entry name" value="Peptidase_C19_UCH"/>
</dbReference>
<keyword evidence="7" id="KW-0378">Hydrolase</keyword>
<dbReference type="Gene3D" id="2.60.210.10">
    <property type="entry name" value="Apoptosis, Tumor Necrosis Factor Receptor Associated Protein 2, Chain A"/>
    <property type="match status" value="1"/>
</dbReference>
<dbReference type="Gene3D" id="3.90.70.10">
    <property type="entry name" value="Cysteine proteinases"/>
    <property type="match status" value="1"/>
</dbReference>
<evidence type="ECO:0000256" key="3">
    <source>
        <dbReference type="ARBA" id="ARBA00009085"/>
    </source>
</evidence>
<dbReference type="InterPro" id="IPR028889">
    <property type="entry name" value="USP"/>
</dbReference>
<dbReference type="Pfam" id="PF12436">
    <property type="entry name" value="USP7_ICP0_bdg"/>
    <property type="match status" value="1"/>
</dbReference>
<dbReference type="CDD" id="cd02659">
    <property type="entry name" value="peptidase_C19C"/>
    <property type="match status" value="1"/>
</dbReference>
<dbReference type="Pfam" id="PF22486">
    <property type="entry name" value="MATH_2"/>
    <property type="match status" value="1"/>
</dbReference>
<evidence type="ECO:0000313" key="12">
    <source>
        <dbReference type="EMBL" id="KAE9399321.1"/>
    </source>
</evidence>
<dbReference type="PROSITE" id="PS50144">
    <property type="entry name" value="MATH"/>
    <property type="match status" value="1"/>
</dbReference>
<comment type="similarity">
    <text evidence="3">Belongs to the peptidase C19 family.</text>
</comment>
<proteinExistence type="inferred from homology"/>
<dbReference type="SMART" id="SM00061">
    <property type="entry name" value="MATH"/>
    <property type="match status" value="1"/>
</dbReference>
<feature type="domain" description="USP" evidence="11">
    <location>
        <begin position="212"/>
        <end position="531"/>
    </location>
</feature>
<dbReference type="GO" id="GO:0005634">
    <property type="term" value="C:nucleus"/>
    <property type="evidence" value="ECO:0007669"/>
    <property type="project" value="UniProtKB-SubCell"/>
</dbReference>
<evidence type="ECO:0000313" key="13">
    <source>
        <dbReference type="Proteomes" id="UP000799118"/>
    </source>
</evidence>
<dbReference type="EMBL" id="ML769471">
    <property type="protein sequence ID" value="KAE9399321.1"/>
    <property type="molecule type" value="Genomic_DNA"/>
</dbReference>
<keyword evidence="5" id="KW-0645">Protease</keyword>
<dbReference type="InterPro" id="IPR018200">
    <property type="entry name" value="USP_CS"/>
</dbReference>
<evidence type="ECO:0000256" key="7">
    <source>
        <dbReference type="ARBA" id="ARBA00022801"/>
    </source>
</evidence>
<accession>A0A6A4HNV3</accession>
<dbReference type="PANTHER" id="PTHR24006">
    <property type="entry name" value="UBIQUITIN CARBOXYL-TERMINAL HYDROLASE"/>
    <property type="match status" value="1"/>
</dbReference>
<dbReference type="AlphaFoldDB" id="A0A6A4HNV3"/>
<dbReference type="SUPFAM" id="SSF49599">
    <property type="entry name" value="TRAF domain-like"/>
    <property type="match status" value="1"/>
</dbReference>
<sequence>MDTLDEKANGGPSMEIDEIVSVRNHEAFAAKHMPDLGQDIKDFQVYTWRVDNWKKLDKKLTSPDFECGGHKWCSSLTFGFRYRRILLFPFGNSNAPPNDTVSVYLDYAEPKKAPEGWHACAQFALVISNINDPTVFTVSHAHHRFIAEECDWGFTRFSELRKLYNVQDGQPRATIEGESAEISVYVRVLEDPTGVLWHNFVNYDSKKETGFVGLKNQGATCYMNSLLQSLYCTRYFRKAVYQIPTEDDLPTESVSLALQRVFYHLQTSDQPVGTTELTKSFGWKSLDSFLQHDVQEFNRVLQDKLESKMKGTKAEGAIAKLFVGKMMSYIKCVNVEYESTRSEEFNDIQLNVKGMRNLYESFKDYVAVESMDGENKYQTEVFGLQDAKKGIIFESFPPVLHLQLKRFEYDIQRDAMVKINDRHEFPFEIDLEEFLDAKADRSQPWKYQLAGVLVHSGDLHGGHYFALIKPDRDTRWLKFDDDRVTPVTDREVLEENYGGEPLNGLPPAAQRNQVRAMKRFTNAYMLVYIRQSAMDEVLAPFTEDDTPPHLKRRLDEERLQIEAKKREREEQHLFLTAKVITDETFARHEGFDLATFDEKNWPPSDLPSFRVLKQETYAVFKNRVAQHFNYPESQIRLWVLVNRQNKTVRPDTAIPENEPTLTVEVIRNNMAARQNDLRLYLDVIPDPARPEPLNQSIMVFLKHFDTSKQNLLGIGKVYMQRTSKVGDLVPIINERMRWTPGTPLKLYEEIKPGMIEAMKPKSSFAQSEIQDGDVICFQVDLSEKENHDLESQGLFSNPIHFYDFIQNRVMIIFRPKFEDPDHDHPEFSLVLSKKQNYDTMSIKAGEYLRHDPIKLRFTTTHSNNGNAKSVLKRSLNQSIAEIMTPYYSTSTVILYEKLDVSIVELETKRSLKVIWTGIHNKEEGSFPFLLPKTSSVHELAENLAKQVTLSPSGAGQIRIFEISRDGKTQKEFTGSEMIGNIPDPVELYAEEIPREELEADDADKVIGVFHFSRELSRTHGVPFKFVVKRGEKFSETKKRLQARLGVTDKDIAKYRFALIQVSTFKQPSYIEDDDTIYEHQFAPEDVLGLDHIDKSGRAKAGVAEKAIVIRG</sequence>
<dbReference type="PANTHER" id="PTHR24006:SF644">
    <property type="entry name" value="UBIQUITIN CARBOXYL-TERMINAL HYDROLASE 7"/>
    <property type="match status" value="1"/>
</dbReference>
<evidence type="ECO:0000256" key="4">
    <source>
        <dbReference type="ARBA" id="ARBA00012759"/>
    </source>
</evidence>
<dbReference type="InterPro" id="IPR029346">
    <property type="entry name" value="USP_C"/>
</dbReference>
<gene>
    <name evidence="12" type="ORF">BT96DRAFT_965701</name>
</gene>
<dbReference type="OrthoDB" id="289038at2759"/>
<reference evidence="12" key="1">
    <citation type="journal article" date="2019" name="Environ. Microbiol.">
        <title>Fungal ecological strategies reflected in gene transcription - a case study of two litter decomposers.</title>
        <authorList>
            <person name="Barbi F."/>
            <person name="Kohler A."/>
            <person name="Barry K."/>
            <person name="Baskaran P."/>
            <person name="Daum C."/>
            <person name="Fauchery L."/>
            <person name="Ihrmark K."/>
            <person name="Kuo A."/>
            <person name="LaButti K."/>
            <person name="Lipzen A."/>
            <person name="Morin E."/>
            <person name="Grigoriev I.V."/>
            <person name="Henrissat B."/>
            <person name="Lindahl B."/>
            <person name="Martin F."/>
        </authorList>
    </citation>
    <scope>NUCLEOTIDE SEQUENCE</scope>
    <source>
        <strain evidence="12">JB14</strain>
    </source>
</reference>
<keyword evidence="8" id="KW-0788">Thiol protease</keyword>
<organism evidence="12 13">
    <name type="scientific">Gymnopus androsaceus JB14</name>
    <dbReference type="NCBI Taxonomy" id="1447944"/>
    <lineage>
        <taxon>Eukaryota</taxon>
        <taxon>Fungi</taxon>
        <taxon>Dikarya</taxon>
        <taxon>Basidiomycota</taxon>
        <taxon>Agaricomycotina</taxon>
        <taxon>Agaricomycetes</taxon>
        <taxon>Agaricomycetidae</taxon>
        <taxon>Agaricales</taxon>
        <taxon>Marasmiineae</taxon>
        <taxon>Omphalotaceae</taxon>
        <taxon>Gymnopus</taxon>
    </lineage>
</organism>
<name>A0A6A4HNV3_9AGAR</name>
<evidence type="ECO:0000256" key="1">
    <source>
        <dbReference type="ARBA" id="ARBA00000707"/>
    </source>
</evidence>
<evidence type="ECO:0000259" key="10">
    <source>
        <dbReference type="PROSITE" id="PS50144"/>
    </source>
</evidence>
<dbReference type="InterPro" id="IPR008974">
    <property type="entry name" value="TRAF-like"/>
</dbReference>
<feature type="domain" description="MATH" evidence="10">
    <location>
        <begin position="43"/>
        <end position="186"/>
    </location>
</feature>
<dbReference type="Gene3D" id="3.10.20.90">
    <property type="entry name" value="Phosphatidylinositol 3-kinase Catalytic Subunit, Chain A, domain 1"/>
    <property type="match status" value="2"/>
</dbReference>
<dbReference type="PROSITE" id="PS50235">
    <property type="entry name" value="USP_3"/>
    <property type="match status" value="1"/>
</dbReference>
<keyword evidence="9" id="KW-0539">Nucleus</keyword>
<dbReference type="GO" id="GO:0005829">
    <property type="term" value="C:cytosol"/>
    <property type="evidence" value="ECO:0007669"/>
    <property type="project" value="TreeGrafter"/>
</dbReference>
<dbReference type="GO" id="GO:0031647">
    <property type="term" value="P:regulation of protein stability"/>
    <property type="evidence" value="ECO:0007669"/>
    <property type="project" value="TreeGrafter"/>
</dbReference>
<dbReference type="InterPro" id="IPR024729">
    <property type="entry name" value="USP7_ICP0-binding_dom"/>
</dbReference>
<dbReference type="PROSITE" id="PS00972">
    <property type="entry name" value="USP_1"/>
    <property type="match status" value="1"/>
</dbReference>
<evidence type="ECO:0000259" key="11">
    <source>
        <dbReference type="PROSITE" id="PS50235"/>
    </source>
</evidence>
<keyword evidence="6" id="KW-0833">Ubl conjugation pathway</keyword>
<dbReference type="FunFam" id="2.60.210.10:FF:000011">
    <property type="entry name" value="Ubiquitin carboxyl-terminal hydrolase 7"/>
    <property type="match status" value="1"/>
</dbReference>
<comment type="subcellular location">
    <subcellularLocation>
        <location evidence="2">Nucleus</location>
    </subcellularLocation>
</comment>
<keyword evidence="13" id="KW-1185">Reference proteome</keyword>
<dbReference type="Pfam" id="PF00443">
    <property type="entry name" value="UCH"/>
    <property type="match status" value="1"/>
</dbReference>
<dbReference type="SUPFAM" id="SSF54001">
    <property type="entry name" value="Cysteine proteinases"/>
    <property type="match status" value="1"/>
</dbReference>
<evidence type="ECO:0000256" key="6">
    <source>
        <dbReference type="ARBA" id="ARBA00022786"/>
    </source>
</evidence>